<comment type="caution">
    <text evidence="2">The sequence shown here is derived from an EMBL/GenBank/DDBJ whole genome shotgun (WGS) entry which is preliminary data.</text>
</comment>
<name>A0A7C2JYX5_9PLAN</name>
<sequence>MALPVLVITADYIIDLTFDAAFMTGLSVAATEAAREAAQAFPSQLPAADPQGEPNADPSDLDDIADRVALAAEQRLRLLKLRVRPAIAGRAPSLQPGVRVILRRGNVVCERGDTSIPYRSLRSTLYPGDVEVILAARLPRQRTTETAPGQIDRSFGDAGLVPHVDVLQASARATLE</sequence>
<proteinExistence type="predicted"/>
<organism evidence="2">
    <name type="scientific">Schlesneria paludicola</name>
    <dbReference type="NCBI Taxonomy" id="360056"/>
    <lineage>
        <taxon>Bacteria</taxon>
        <taxon>Pseudomonadati</taxon>
        <taxon>Planctomycetota</taxon>
        <taxon>Planctomycetia</taxon>
        <taxon>Planctomycetales</taxon>
        <taxon>Planctomycetaceae</taxon>
        <taxon>Schlesneria</taxon>
    </lineage>
</organism>
<dbReference type="EMBL" id="DSOK01000321">
    <property type="protein sequence ID" value="HEN16086.1"/>
    <property type="molecule type" value="Genomic_DNA"/>
</dbReference>
<evidence type="ECO:0000256" key="1">
    <source>
        <dbReference type="SAM" id="MobiDB-lite"/>
    </source>
</evidence>
<feature type="region of interest" description="Disordered" evidence="1">
    <location>
        <begin position="40"/>
        <end position="61"/>
    </location>
</feature>
<dbReference type="AlphaFoldDB" id="A0A7C2JYX5"/>
<accession>A0A7C2JYX5</accession>
<evidence type="ECO:0000313" key="2">
    <source>
        <dbReference type="EMBL" id="HEN16086.1"/>
    </source>
</evidence>
<protein>
    <submittedName>
        <fullName evidence="2">Uncharacterized protein</fullName>
    </submittedName>
</protein>
<gene>
    <name evidence="2" type="ORF">ENQ76_11545</name>
</gene>
<reference evidence="2" key="1">
    <citation type="journal article" date="2020" name="mSystems">
        <title>Genome- and Community-Level Interaction Insights into Carbon Utilization and Element Cycling Functions of Hydrothermarchaeota in Hydrothermal Sediment.</title>
        <authorList>
            <person name="Zhou Z."/>
            <person name="Liu Y."/>
            <person name="Xu W."/>
            <person name="Pan J."/>
            <person name="Luo Z.H."/>
            <person name="Li M."/>
        </authorList>
    </citation>
    <scope>NUCLEOTIDE SEQUENCE [LARGE SCALE GENOMIC DNA]</scope>
    <source>
        <strain evidence="2">SpSt-339</strain>
    </source>
</reference>